<keyword evidence="1" id="KW-0472">Membrane</keyword>
<name>A0A7C4TLU7_UNCKA</name>
<evidence type="ECO:0000313" key="2">
    <source>
        <dbReference type="EMBL" id="HGW29984.1"/>
    </source>
</evidence>
<feature type="transmembrane region" description="Helical" evidence="1">
    <location>
        <begin position="141"/>
        <end position="161"/>
    </location>
</feature>
<proteinExistence type="predicted"/>
<dbReference type="AlphaFoldDB" id="A0A7C4TLU7"/>
<feature type="transmembrane region" description="Helical" evidence="1">
    <location>
        <begin position="116"/>
        <end position="135"/>
    </location>
</feature>
<accession>A0A7C4TLU7</accession>
<keyword evidence="1" id="KW-0812">Transmembrane</keyword>
<feature type="transmembrane region" description="Helical" evidence="1">
    <location>
        <begin position="12"/>
        <end position="35"/>
    </location>
</feature>
<keyword evidence="1" id="KW-1133">Transmembrane helix</keyword>
<reference evidence="2" key="1">
    <citation type="journal article" date="2020" name="mSystems">
        <title>Genome- and Community-Level Interaction Insights into Carbon Utilization and Element Cycling Functions of Hydrothermarchaeota in Hydrothermal Sediment.</title>
        <authorList>
            <person name="Zhou Z."/>
            <person name="Liu Y."/>
            <person name="Xu W."/>
            <person name="Pan J."/>
            <person name="Luo Z.H."/>
            <person name="Li M."/>
        </authorList>
    </citation>
    <scope>NUCLEOTIDE SEQUENCE [LARGE SCALE GENOMIC DNA]</scope>
    <source>
        <strain evidence="2">SpSt-417</strain>
    </source>
</reference>
<comment type="caution">
    <text evidence="2">The sequence shown here is derived from an EMBL/GenBank/DDBJ whole genome shotgun (WGS) entry which is preliminary data.</text>
</comment>
<feature type="transmembrane region" description="Helical" evidence="1">
    <location>
        <begin position="55"/>
        <end position="78"/>
    </location>
</feature>
<sequence length="189" mass="21445">MFSRILVKLVDEAIVPAIVLFSVRILAAILIAKAYDISFSFGLRGFTYNSQEDFLFVNSYSTLAMISVLAVGLFYVLIKSYLFHDTHVAPHTAAKLFSLNLSGFIQTSFDVYSQGVIWLSYSYLLVIASGIMFYFGLVYPWVFYSSLALTFIATLLLILDVEKEIFERKRDAGSQEEVTLKFESMEEEL</sequence>
<dbReference type="EMBL" id="DSRT01000195">
    <property type="protein sequence ID" value="HGW29984.1"/>
    <property type="molecule type" value="Genomic_DNA"/>
</dbReference>
<evidence type="ECO:0000256" key="1">
    <source>
        <dbReference type="SAM" id="Phobius"/>
    </source>
</evidence>
<gene>
    <name evidence="2" type="ORF">ENR63_03625</name>
</gene>
<protein>
    <submittedName>
        <fullName evidence="2">Uncharacterized protein</fullName>
    </submittedName>
</protein>
<organism evidence="2">
    <name type="scientific">candidate division WWE3 bacterium</name>
    <dbReference type="NCBI Taxonomy" id="2053526"/>
    <lineage>
        <taxon>Bacteria</taxon>
        <taxon>Katanobacteria</taxon>
    </lineage>
</organism>